<dbReference type="InterPro" id="IPR053001">
    <property type="entry name" value="MNNG_permease-like"/>
</dbReference>
<feature type="transmembrane region" description="Helical" evidence="1">
    <location>
        <begin position="352"/>
        <end position="372"/>
    </location>
</feature>
<feature type="transmembrane region" description="Helical" evidence="1">
    <location>
        <begin position="49"/>
        <end position="68"/>
    </location>
</feature>
<accession>A0A6A5Y5M7</accession>
<proteinExistence type="predicted"/>
<sequence>MLGATPETKSPVRQDESSHQSTELYSYTFFSPQGATLRKSLVPSLVLPIIYNIILLWVCLSLVLGSLVPNNDVSKLKVTALNLDDGAFGTGLIQGIQASLISPGPHLRWDIISNGNSVEQDENWSQNVIQDEKSWAVLQISANASSSLRAALVNGDSSYNPLSAVTLYFASARNQVTTLAVAIPAIMGLANQIIPGLAANSTASFLRSGLNDTALQTSLNCPQCLALPYAVMPVDLIPFYPSVAFGSINTGLIFLLVFTFNVFSILRATAELHGHLMTLQTHIVSRTISSLASYFILSLMYTLCLLAFSIPVTGKFTPAGSGFMVLWMLNWCTMGACGLVMESTFTIIGMKWAPYFLNIWLISNVCGSFTSMELMPDFYEYGYCMPFYHAIQAIRTILFGTKSHLGLNFGVLVVWVFVGWAGMVLGTMWRIRKGRRTGVHHVP</sequence>
<feature type="transmembrane region" description="Helical" evidence="1">
    <location>
        <begin position="176"/>
        <end position="194"/>
    </location>
</feature>
<protein>
    <recommendedName>
        <fullName evidence="2">DUF3533 domain-containing protein</fullName>
    </recommendedName>
</protein>
<dbReference type="GO" id="GO:0016020">
    <property type="term" value="C:membrane"/>
    <property type="evidence" value="ECO:0007669"/>
    <property type="project" value="TreeGrafter"/>
</dbReference>
<evidence type="ECO:0000256" key="1">
    <source>
        <dbReference type="SAM" id="Phobius"/>
    </source>
</evidence>
<name>A0A6A5Y5M7_9PLEO</name>
<dbReference type="OrthoDB" id="2140105at2759"/>
<feature type="transmembrane region" description="Helical" evidence="1">
    <location>
        <begin position="291"/>
        <end position="310"/>
    </location>
</feature>
<feature type="transmembrane region" description="Helical" evidence="1">
    <location>
        <begin position="322"/>
        <end position="340"/>
    </location>
</feature>
<gene>
    <name evidence="3" type="ORF">BU24DRAFT_469342</name>
</gene>
<dbReference type="EMBL" id="ML978066">
    <property type="protein sequence ID" value="KAF2020579.1"/>
    <property type="molecule type" value="Genomic_DNA"/>
</dbReference>
<keyword evidence="1" id="KW-0812">Transmembrane</keyword>
<keyword evidence="1" id="KW-0472">Membrane</keyword>
<dbReference type="Pfam" id="PF12051">
    <property type="entry name" value="DUF3533"/>
    <property type="match status" value="1"/>
</dbReference>
<reference evidence="3" key="1">
    <citation type="journal article" date="2020" name="Stud. Mycol.">
        <title>101 Dothideomycetes genomes: a test case for predicting lifestyles and emergence of pathogens.</title>
        <authorList>
            <person name="Haridas S."/>
            <person name="Albert R."/>
            <person name="Binder M."/>
            <person name="Bloem J."/>
            <person name="Labutti K."/>
            <person name="Salamov A."/>
            <person name="Andreopoulos B."/>
            <person name="Baker S."/>
            <person name="Barry K."/>
            <person name="Bills G."/>
            <person name="Bluhm B."/>
            <person name="Cannon C."/>
            <person name="Castanera R."/>
            <person name="Culley D."/>
            <person name="Daum C."/>
            <person name="Ezra D."/>
            <person name="Gonzalez J."/>
            <person name="Henrissat B."/>
            <person name="Kuo A."/>
            <person name="Liang C."/>
            <person name="Lipzen A."/>
            <person name="Lutzoni F."/>
            <person name="Magnuson J."/>
            <person name="Mondo S."/>
            <person name="Nolan M."/>
            <person name="Ohm R."/>
            <person name="Pangilinan J."/>
            <person name="Park H.-J."/>
            <person name="Ramirez L."/>
            <person name="Alfaro M."/>
            <person name="Sun H."/>
            <person name="Tritt A."/>
            <person name="Yoshinaga Y."/>
            <person name="Zwiers L.-H."/>
            <person name="Turgeon B."/>
            <person name="Goodwin S."/>
            <person name="Spatafora J."/>
            <person name="Crous P."/>
            <person name="Grigoriev I."/>
        </authorList>
    </citation>
    <scope>NUCLEOTIDE SEQUENCE</scope>
    <source>
        <strain evidence="3">CBS 175.79</strain>
    </source>
</reference>
<dbReference type="InterPro" id="IPR022703">
    <property type="entry name" value="DUF3533"/>
</dbReference>
<dbReference type="RefSeq" id="XP_033388918.1">
    <property type="nucleotide sequence ID" value="XM_033532604.1"/>
</dbReference>
<evidence type="ECO:0000259" key="2">
    <source>
        <dbReference type="Pfam" id="PF12051"/>
    </source>
</evidence>
<keyword evidence="1" id="KW-1133">Transmembrane helix</keyword>
<organism evidence="3 4">
    <name type="scientific">Aaosphaeria arxii CBS 175.79</name>
    <dbReference type="NCBI Taxonomy" id="1450172"/>
    <lineage>
        <taxon>Eukaryota</taxon>
        <taxon>Fungi</taxon>
        <taxon>Dikarya</taxon>
        <taxon>Ascomycota</taxon>
        <taxon>Pezizomycotina</taxon>
        <taxon>Dothideomycetes</taxon>
        <taxon>Pleosporomycetidae</taxon>
        <taxon>Pleosporales</taxon>
        <taxon>Pleosporales incertae sedis</taxon>
        <taxon>Aaosphaeria</taxon>
    </lineage>
</organism>
<dbReference type="Proteomes" id="UP000799778">
    <property type="component" value="Unassembled WGS sequence"/>
</dbReference>
<feature type="domain" description="DUF3533" evidence="2">
    <location>
        <begin position="54"/>
        <end position="420"/>
    </location>
</feature>
<keyword evidence="4" id="KW-1185">Reference proteome</keyword>
<dbReference type="GeneID" id="54290001"/>
<dbReference type="AlphaFoldDB" id="A0A6A5Y5M7"/>
<evidence type="ECO:0000313" key="4">
    <source>
        <dbReference type="Proteomes" id="UP000799778"/>
    </source>
</evidence>
<dbReference type="PANTHER" id="PTHR34814">
    <property type="entry name" value="NITROSOGUANIDINE RESISTANCE PROTEIN SNG1"/>
    <property type="match status" value="1"/>
</dbReference>
<dbReference type="PANTHER" id="PTHR34814:SF1">
    <property type="entry name" value="NITROSOGUANIDINE RESISTANCE PROTEIN SNG1"/>
    <property type="match status" value="1"/>
</dbReference>
<feature type="transmembrane region" description="Helical" evidence="1">
    <location>
        <begin position="405"/>
        <end position="426"/>
    </location>
</feature>
<evidence type="ECO:0000313" key="3">
    <source>
        <dbReference type="EMBL" id="KAF2020579.1"/>
    </source>
</evidence>